<feature type="domain" description="Helicase C-terminal" evidence="18">
    <location>
        <begin position="2173"/>
        <end position="2356"/>
    </location>
</feature>
<protein>
    <recommendedName>
        <fullName evidence="15">ATP-dependent helicase ATRX</fullName>
    </recommendedName>
</protein>
<dbReference type="SUPFAM" id="SSF52540">
    <property type="entry name" value="P-loop containing nucleoside triphosphate hydrolases"/>
    <property type="match status" value="2"/>
</dbReference>
<keyword evidence="14" id="KW-0539">Nucleus</keyword>
<feature type="compositionally biased region" description="Basic residues" evidence="16">
    <location>
        <begin position="149"/>
        <end position="158"/>
    </location>
</feature>
<evidence type="ECO:0000256" key="4">
    <source>
        <dbReference type="ARBA" id="ARBA00022454"/>
    </source>
</evidence>
<feature type="compositionally biased region" description="Acidic residues" evidence="16">
    <location>
        <begin position="257"/>
        <end position="266"/>
    </location>
</feature>
<evidence type="ECO:0000256" key="16">
    <source>
        <dbReference type="SAM" id="MobiDB-lite"/>
    </source>
</evidence>
<keyword evidence="11" id="KW-0067">ATP-binding</keyword>
<evidence type="ECO:0000256" key="15">
    <source>
        <dbReference type="ARBA" id="ARBA00031106"/>
    </source>
</evidence>
<dbReference type="InterPro" id="IPR027417">
    <property type="entry name" value="P-loop_NTPase"/>
</dbReference>
<feature type="region of interest" description="Disordered" evidence="16">
    <location>
        <begin position="2601"/>
        <end position="2631"/>
    </location>
</feature>
<evidence type="ECO:0000256" key="1">
    <source>
        <dbReference type="ARBA" id="ARBA00004123"/>
    </source>
</evidence>
<keyword evidence="8" id="KW-0378">Hydrolase</keyword>
<reference evidence="21" key="1">
    <citation type="submission" date="2025-08" db="UniProtKB">
        <authorList>
            <consortium name="RefSeq"/>
        </authorList>
    </citation>
    <scope>IDENTIFICATION</scope>
    <source>
        <tissue evidence="21">Thorax and Abdomen</tissue>
    </source>
</reference>
<keyword evidence="4" id="KW-0158">Chromosome</keyword>
<feature type="compositionally biased region" description="Basic residues" evidence="16">
    <location>
        <begin position="1609"/>
        <end position="1619"/>
    </location>
</feature>
<dbReference type="PROSITE" id="PS51192">
    <property type="entry name" value="HELICASE_ATP_BIND_1"/>
    <property type="match status" value="1"/>
</dbReference>
<keyword evidence="10" id="KW-0862">Zinc</keyword>
<feature type="region of interest" description="Disordered" evidence="16">
    <location>
        <begin position="1337"/>
        <end position="1367"/>
    </location>
</feature>
<dbReference type="Gene3D" id="3.40.50.300">
    <property type="entry name" value="P-loop containing nucleotide triphosphate hydrolases"/>
    <property type="match status" value="1"/>
</dbReference>
<feature type="compositionally biased region" description="Basic and acidic residues" evidence="16">
    <location>
        <begin position="354"/>
        <end position="370"/>
    </location>
</feature>
<accession>A0ABM3GJI5</accession>
<dbReference type="InterPro" id="IPR038718">
    <property type="entry name" value="SNF2-like_sf"/>
</dbReference>
<feature type="compositionally biased region" description="Basic and acidic residues" evidence="16">
    <location>
        <begin position="1093"/>
        <end position="1103"/>
    </location>
</feature>
<dbReference type="InterPro" id="IPR000330">
    <property type="entry name" value="SNF2_N"/>
</dbReference>
<evidence type="ECO:0000313" key="21">
    <source>
        <dbReference type="RefSeq" id="XP_046600451.1"/>
    </source>
</evidence>
<dbReference type="Pfam" id="PF17981">
    <property type="entry name" value="ADD_ATRX"/>
    <property type="match status" value="1"/>
</dbReference>
<dbReference type="GeneID" id="107221490"/>
<dbReference type="RefSeq" id="XP_046600451.1">
    <property type="nucleotide sequence ID" value="XM_046744495.1"/>
</dbReference>
<evidence type="ECO:0000256" key="11">
    <source>
        <dbReference type="ARBA" id="ARBA00022840"/>
    </source>
</evidence>
<evidence type="ECO:0000259" key="19">
    <source>
        <dbReference type="PROSITE" id="PS51533"/>
    </source>
</evidence>
<dbReference type="Proteomes" id="UP000829291">
    <property type="component" value="Chromosome 6"/>
</dbReference>
<feature type="region of interest" description="Disordered" evidence="16">
    <location>
        <begin position="1421"/>
        <end position="1666"/>
    </location>
</feature>
<feature type="compositionally biased region" description="Basic residues" evidence="16">
    <location>
        <begin position="1510"/>
        <end position="1523"/>
    </location>
</feature>
<organism evidence="20 21">
    <name type="scientific">Neodiprion lecontei</name>
    <name type="common">Redheaded pine sawfly</name>
    <dbReference type="NCBI Taxonomy" id="441921"/>
    <lineage>
        <taxon>Eukaryota</taxon>
        <taxon>Metazoa</taxon>
        <taxon>Ecdysozoa</taxon>
        <taxon>Arthropoda</taxon>
        <taxon>Hexapoda</taxon>
        <taxon>Insecta</taxon>
        <taxon>Pterygota</taxon>
        <taxon>Neoptera</taxon>
        <taxon>Endopterygota</taxon>
        <taxon>Hymenoptera</taxon>
        <taxon>Tenthredinoidea</taxon>
        <taxon>Diprionidae</taxon>
        <taxon>Diprioninae</taxon>
        <taxon>Neodiprion</taxon>
    </lineage>
</organism>
<feature type="compositionally biased region" description="Basic and acidic residues" evidence="16">
    <location>
        <begin position="2080"/>
        <end position="2103"/>
    </location>
</feature>
<feature type="domain" description="PHD-type" evidence="19">
    <location>
        <begin position="18"/>
        <end position="156"/>
    </location>
</feature>
<keyword evidence="7" id="KW-0863">Zinc-finger</keyword>
<dbReference type="InterPro" id="IPR013083">
    <property type="entry name" value="Znf_RING/FYVE/PHD"/>
</dbReference>
<dbReference type="InterPro" id="IPR014001">
    <property type="entry name" value="Helicase_ATP-bd"/>
</dbReference>
<sequence length="2631" mass="300237">MPIDVTNLESDYRAENYKDSKSIERKQLICATCGTDLSGKFDKPGGLFIHPLMTTLQCKTCSNFYGDGDFSMDEDGDDKYCRMCGNGGALYICGNKPCPYGFCHDCIERYVGKNSPEVQADNWKCLRCNCKPLWEVRAVCEVIVRENSRKRRKHNKKPTRGEVSKSDADHSLSEDLNNDFQNSKLIKHRNMRYRRSFIKTNEQVKNLARICNSSDDSSNNENSNVQNRYRKPGDNTKAMLDKKYTKTHREHMKSLSSDEETTDFEEEEKRQKTHVNSRFKNKLSRVKSQHQTKHNNTTSNYSHRNKEKGQLAQKQPRITKPERNSRNPSFYSESSGHESANEFVKSSRQNNSKVLDENSRNQDLNIREKKSNNIVNPNSIVSSKRLYDKFEAVIKPTELASIKPKGSNSKHDRFPSEDSCSSISEKKIRWSKTKICETARNMNSFSECNRPSKQYFDSENDYTGDSENAEIASKVSTSVCRKSEADRLLDNKSEQESNTNTSALKKSKTSFLLGHENRLLGMKKASMKHTYAKVANTKEYVNKSQARVIRAHINSFIDEMDKLGAALHVGARKISETQLNNNFTVVSAVSKTVLKCALTVSRCQRELSRRVEEFMEFYSTWCNTCNVSSILLNMDHSNAATGSEEDSPSKQINVLKASRNSKIIECSESGGAVDDTSQSSDELDVENLSTFNKSVHTLSELPQQPADNHKNITKGDISSSNVKGKSTVSDKQSDCESLTNSEQDMQNPVNAKVVENMNGNVNNDTLPNSLDCDVISECDSNEIFSEDENRASAKKPKKSIFMESLIESRSPNTSENQITESAELNSDESGIHNVAISPSIQQESLQSIDTFNNISVLSENQEQGNKEKLINYSVQKGGSQQPLVEVCNKNTKQLDSSVEDNFNDMTSSDHCKENEPTMEANSSDAVQSDDGDTTLELFDYEPETLIHDSSRNTNTDMHDMSDCETELVFTQDTNHVASKSDSLAKMSDLRESENKTIIEVENDNEVALSQAAHSPKELPSIETVTPEIDEIADANINENLSGRELRQNEIDQEKNNGLRHLDSESGTLEKVQQQLENNEIDRVDSNIPLPNNVEHESDEVSDKVEKENIESLKDDIPSELDQTAAVHDSEEAIKKKILESDSEQFDDSTSLSSKSDDHDLRLNSDGNNYSEKRDSTDDEVTAINKNKYRRSNSPQLENEDLDIVMLNNLAKSRLLLSSDSSSTNSDDNIALVMSPSLDDLNSPSSEKQDEIYSNSIYKDDRTNSTCTKIKKQKFCIEKNYYYLTDKKLQMSCQVVIRRLKNKVLEQFTQLLGKSKEHQEWQEFKSLIDVDNIKKRKRGACNQSDSSSESSNSKSSAKGRAKKTKCNQIQEKEETLMDHLEKVKNGENVINFSENESDENNVILNTNTEDESLARANELAKDRLIQSSDSEHEILANVESEEEKIVEDNDRIHTTKKDKKKKDKTDDEESANSGSDHKNESDAEKGNKNTTNEENADSQDTDNSDSERKREQKKMKNLLAKRHWRLTDSDSSSEERKWRKSQLKEEDGKRDTEVENITQRKKRPKRRMLGSDSDSVKLTDLSDDDGDDTAAKKKKSGSESEDSDLMFAQLRKKRFTKRNTRNSDSDSESEQDEKPTKQKRKRIKKMDSDSDSDMPTNSQDTQGKFHRKNIRKVLKDKQVADVTKIAGKEEEERLKRIAERQKLYNEMYEIKLAREAKVDKLVLDFDEETKKELISVHEDLVKRLKPHQAQGIKFMWDACFESLERTKSTKGSGCIVAHCMGLGKTFQVVTLAHTLLTHPETGIKTIMVICPLSTVLNWVNEFKKWLGDINNDQDVRVYEMTKMKKHFERRCQLEKWQRTGGVIILGYEMFRILSNQKAKKMRKSMHEGILKCLVDPGPDLIVCDEGHLLKNEDTALSKAMRKVKTLRRIVLTGTPLQNNLVEYHCMVQFVKPNLLGTKKEFLNRFVNPITNGQFDDSTEYDVKLMKKRAHVLHKMLEGSVQRFDYSVLTPFLPPKQEYVITVRLADIQIKLYEYYLDNFSRKKVGAGTSLFADFQSLQRIWTHPIVLRMNAEKVEKLNEKKRLEASDSEGSLRDFLDDGSEDKSTTTSDSDIQSTHGSSDEKSDKPRRGTRANPLDEITIKSEDEDAPQAGEWWSQFVEPEHFEDLRISSKLVLLFAILKECEQIGDKVLVFSQSLYALSLIEEFLNKIDDETQRGTCSELIDGHTGSWSLGLDYFRLDGQTAPENRSQYCRIFNNPKNSRARLFLISTRAGGLGINLTAANRVIIFDASWNPSHDVQSIFRIYRFGQKKPCYVYRFLAQGTMEEKIYNRQVTKLSLSCRVVDEQQIERHYSNHDLAELYQFEPKTNKDKPTLNLPKDRLLAEIFRKYEDRIETFHEHDSLLENKAEEELDEEERKEAWKEYEDERTGRKVLMHNPHNQNLILQQQYNEMLRLNPAEVANRAMYSGINIENLQALIRKDYPNETPEAQTAITTRAIMEMYTYLENETIRRQHLAASNFHYPTVSNLGTTSYVDSNMMIPAQQQYALQQQQKQQQLLMQRDQQANYAKQYGNVRIGTSTPVTRIPPVVDLHIEDNDVIEVPTTPPSAVGIAPSSSVQATPVSAPAEMSKKQEE</sequence>
<feature type="region of interest" description="Disordered" evidence="16">
    <location>
        <begin position="699"/>
        <end position="743"/>
    </location>
</feature>
<feature type="compositionally biased region" description="Polar residues" evidence="16">
    <location>
        <begin position="716"/>
        <end position="743"/>
    </location>
</feature>
<feature type="region of interest" description="Disordered" evidence="16">
    <location>
        <begin position="211"/>
        <end position="370"/>
    </location>
</feature>
<gene>
    <name evidence="21" type="primary">LOC107221490</name>
</gene>
<feature type="compositionally biased region" description="Basic and acidic residues" evidence="16">
    <location>
        <begin position="1421"/>
        <end position="1433"/>
    </location>
</feature>
<dbReference type="PROSITE" id="PS51194">
    <property type="entry name" value="HELICASE_CTER"/>
    <property type="match status" value="1"/>
</dbReference>
<feature type="domain" description="Helicase ATP-binding" evidence="17">
    <location>
        <begin position="1764"/>
        <end position="1952"/>
    </location>
</feature>
<evidence type="ECO:0000256" key="10">
    <source>
        <dbReference type="ARBA" id="ARBA00022833"/>
    </source>
</evidence>
<evidence type="ECO:0000256" key="9">
    <source>
        <dbReference type="ARBA" id="ARBA00022806"/>
    </source>
</evidence>
<evidence type="ECO:0000256" key="7">
    <source>
        <dbReference type="ARBA" id="ARBA00022771"/>
    </source>
</evidence>
<evidence type="ECO:0000259" key="18">
    <source>
        <dbReference type="PROSITE" id="PS51194"/>
    </source>
</evidence>
<evidence type="ECO:0000256" key="13">
    <source>
        <dbReference type="ARBA" id="ARBA00023125"/>
    </source>
</evidence>
<dbReference type="Gene3D" id="3.30.40.10">
    <property type="entry name" value="Zinc/RING finger domain, C3HC4 (zinc finger)"/>
    <property type="match status" value="1"/>
</dbReference>
<keyword evidence="20" id="KW-1185">Reference proteome</keyword>
<feature type="region of interest" description="Disordered" evidence="16">
    <location>
        <begin position="149"/>
        <end position="176"/>
    </location>
</feature>
<feature type="region of interest" description="Disordered" evidence="16">
    <location>
        <begin position="2080"/>
        <end position="2146"/>
    </location>
</feature>
<dbReference type="InterPro" id="IPR025766">
    <property type="entry name" value="ADD"/>
</dbReference>
<evidence type="ECO:0000256" key="3">
    <source>
        <dbReference type="ARBA" id="ARBA00007025"/>
    </source>
</evidence>
<evidence type="ECO:0000256" key="2">
    <source>
        <dbReference type="ARBA" id="ARBA00004574"/>
    </source>
</evidence>
<evidence type="ECO:0000313" key="20">
    <source>
        <dbReference type="Proteomes" id="UP000829291"/>
    </source>
</evidence>
<keyword evidence="6" id="KW-0547">Nucleotide-binding</keyword>
<keyword evidence="9" id="KW-0347">Helicase</keyword>
<dbReference type="Gene3D" id="3.40.50.10810">
    <property type="entry name" value="Tandem AAA-ATPase domain"/>
    <property type="match status" value="1"/>
</dbReference>
<keyword evidence="13" id="KW-0238">DNA-binding</keyword>
<feature type="compositionally biased region" description="Low complexity" evidence="16">
    <location>
        <begin position="212"/>
        <end position="224"/>
    </location>
</feature>
<feature type="compositionally biased region" description="Basic and acidic residues" evidence="16">
    <location>
        <begin position="1524"/>
        <end position="1552"/>
    </location>
</feature>
<feature type="compositionally biased region" description="Basic and acidic residues" evidence="16">
    <location>
        <begin position="231"/>
        <end position="244"/>
    </location>
</feature>
<proteinExistence type="inferred from homology"/>
<feature type="compositionally biased region" description="Low complexity" evidence="16">
    <location>
        <begin position="1343"/>
        <end position="1355"/>
    </location>
</feature>
<feature type="compositionally biased region" description="Basic and acidic residues" evidence="16">
    <location>
        <begin position="2117"/>
        <end position="2126"/>
    </location>
</feature>
<keyword evidence="12" id="KW-0779">Telomere</keyword>
<evidence type="ECO:0000256" key="5">
    <source>
        <dbReference type="ARBA" id="ARBA00022723"/>
    </source>
</evidence>
<feature type="compositionally biased region" description="Polar residues" evidence="16">
    <location>
        <begin position="341"/>
        <end position="353"/>
    </location>
</feature>
<feature type="region of interest" description="Disordered" evidence="16">
    <location>
        <begin position="909"/>
        <end position="930"/>
    </location>
</feature>
<comment type="similarity">
    <text evidence="3">Belongs to the SNF2/RAD54 helicase family.</text>
</comment>
<feature type="compositionally biased region" description="Basic residues" evidence="16">
    <location>
        <begin position="1558"/>
        <end position="1567"/>
    </location>
</feature>
<feature type="compositionally biased region" description="Acidic residues" evidence="16">
    <location>
        <begin position="1493"/>
        <end position="1503"/>
    </location>
</feature>
<comment type="subcellular location">
    <subcellularLocation>
        <location evidence="2">Chromosome</location>
        <location evidence="2">Telomere</location>
    </subcellularLocation>
    <subcellularLocation>
        <location evidence="1">Nucleus</location>
    </subcellularLocation>
</comment>
<evidence type="ECO:0000256" key="14">
    <source>
        <dbReference type="ARBA" id="ARBA00023242"/>
    </source>
</evidence>
<dbReference type="PANTHER" id="PTHR45797">
    <property type="entry name" value="RAD54-LIKE"/>
    <property type="match status" value="1"/>
</dbReference>
<feature type="compositionally biased region" description="Basic and acidic residues" evidence="16">
    <location>
        <begin position="484"/>
        <end position="495"/>
    </location>
</feature>
<name>A0ABM3GJI5_NEOLC</name>
<keyword evidence="5" id="KW-0479">Metal-binding</keyword>
<feature type="compositionally biased region" description="Basic and acidic residues" evidence="16">
    <location>
        <begin position="1474"/>
        <end position="1486"/>
    </location>
</feature>
<dbReference type="SMART" id="SM00487">
    <property type="entry name" value="DEXDc"/>
    <property type="match status" value="1"/>
</dbReference>
<feature type="compositionally biased region" description="Basic residues" evidence="16">
    <location>
        <begin position="271"/>
        <end position="293"/>
    </location>
</feature>
<feature type="region of interest" description="Disordered" evidence="16">
    <location>
        <begin position="484"/>
        <end position="503"/>
    </location>
</feature>
<dbReference type="SMART" id="SM00490">
    <property type="entry name" value="HELICc"/>
    <property type="match status" value="1"/>
</dbReference>
<dbReference type="Pfam" id="PF00271">
    <property type="entry name" value="Helicase_C"/>
    <property type="match status" value="1"/>
</dbReference>
<evidence type="ECO:0000259" key="17">
    <source>
        <dbReference type="PROSITE" id="PS51192"/>
    </source>
</evidence>
<dbReference type="PANTHER" id="PTHR45797:SF3">
    <property type="entry name" value="TRANSCRIPTIONAL REGULATOR ATRX HOMOLOG"/>
    <property type="match status" value="1"/>
</dbReference>
<dbReference type="Pfam" id="PF00176">
    <property type="entry name" value="SNF2-rel_dom"/>
    <property type="match status" value="1"/>
</dbReference>
<feature type="compositionally biased region" description="Low complexity" evidence="16">
    <location>
        <begin position="2104"/>
        <end position="2114"/>
    </location>
</feature>
<evidence type="ECO:0000256" key="6">
    <source>
        <dbReference type="ARBA" id="ARBA00022741"/>
    </source>
</evidence>
<evidence type="ECO:0000256" key="8">
    <source>
        <dbReference type="ARBA" id="ARBA00022801"/>
    </source>
</evidence>
<dbReference type="InterPro" id="IPR044574">
    <property type="entry name" value="ARIP4-like"/>
</dbReference>
<dbReference type="PROSITE" id="PS51533">
    <property type="entry name" value="ADD"/>
    <property type="match status" value="1"/>
</dbReference>
<evidence type="ECO:0000256" key="12">
    <source>
        <dbReference type="ARBA" id="ARBA00022895"/>
    </source>
</evidence>
<dbReference type="InterPro" id="IPR049730">
    <property type="entry name" value="SNF2/RAD54-like_C"/>
</dbReference>
<dbReference type="InterPro" id="IPR041430">
    <property type="entry name" value="ADD_ATRX"/>
</dbReference>
<dbReference type="CDD" id="cd18793">
    <property type="entry name" value="SF2_C_SNF"/>
    <property type="match status" value="1"/>
</dbReference>
<dbReference type="CDD" id="cd11726">
    <property type="entry name" value="ADDz_ATRX"/>
    <property type="match status" value="1"/>
</dbReference>
<feature type="compositionally biased region" description="Basic and acidic residues" evidence="16">
    <location>
        <begin position="1445"/>
        <end position="1454"/>
    </location>
</feature>
<feature type="region of interest" description="Disordered" evidence="16">
    <location>
        <begin position="1083"/>
        <end position="1103"/>
    </location>
</feature>
<feature type="region of interest" description="Disordered" evidence="16">
    <location>
        <begin position="1137"/>
        <end position="1194"/>
    </location>
</feature>
<feature type="compositionally biased region" description="Basic and acidic residues" evidence="16">
    <location>
        <begin position="159"/>
        <end position="173"/>
    </location>
</feature>
<dbReference type="InterPro" id="IPR001650">
    <property type="entry name" value="Helicase_C-like"/>
</dbReference>